<dbReference type="Pfam" id="PF10612">
    <property type="entry name" value="Spore-coat_CotZ"/>
    <property type="match status" value="1"/>
</dbReference>
<name>A0A1H3ZB70_9BACI</name>
<protein>
    <submittedName>
        <fullName evidence="1">Spore coat protein Z</fullName>
    </submittedName>
</protein>
<dbReference type="EMBL" id="FNQR01000003">
    <property type="protein sequence ID" value="SEA20758.1"/>
    <property type="molecule type" value="Genomic_DNA"/>
</dbReference>
<organism evidence="1 2">
    <name type="scientific">Thalassobacillus cyri</name>
    <dbReference type="NCBI Taxonomy" id="571932"/>
    <lineage>
        <taxon>Bacteria</taxon>
        <taxon>Bacillati</taxon>
        <taxon>Bacillota</taxon>
        <taxon>Bacilli</taxon>
        <taxon>Bacillales</taxon>
        <taxon>Bacillaceae</taxon>
        <taxon>Thalassobacillus</taxon>
    </lineage>
</organism>
<evidence type="ECO:0000313" key="2">
    <source>
        <dbReference type="Proteomes" id="UP000198584"/>
    </source>
</evidence>
<keyword evidence="1" id="KW-0167">Capsid protein</keyword>
<dbReference type="STRING" id="571932.SAMN05421743_103181"/>
<accession>A0A1H3ZB70</accession>
<keyword evidence="2" id="KW-1185">Reference proteome</keyword>
<gene>
    <name evidence="1" type="ORF">SAMN05421743_103181</name>
</gene>
<keyword evidence="1" id="KW-0946">Virion</keyword>
<reference evidence="1 2" key="1">
    <citation type="submission" date="2016-10" db="EMBL/GenBank/DDBJ databases">
        <authorList>
            <person name="de Groot N.N."/>
        </authorList>
    </citation>
    <scope>NUCLEOTIDE SEQUENCE [LARGE SCALE GENOMIC DNA]</scope>
    <source>
        <strain evidence="1 2">CCM7597</strain>
    </source>
</reference>
<proteinExistence type="predicted"/>
<sequence>MSCGGGKDFDNCVCETVREIIKAQDEVAGVGDDCCDTGCEQSIRDLLSPVGNGNGPTTIPFSLICKGDCEPFIGRSVVFREVGMSDNATFNCVETPIFRAKKFVDEDECCVQLELLVPVTQGQSTPGPGGDDFCAYFPGNSIRNFVASGLCITVDLDCFCGIACLDPVTPLPSSELPLGNGGGSSKH</sequence>
<dbReference type="AlphaFoldDB" id="A0A1H3ZB70"/>
<dbReference type="InterPro" id="IPR019593">
    <property type="entry name" value="Spore_coat_protein_Z/Y"/>
</dbReference>
<dbReference type="OrthoDB" id="1655185at2"/>
<dbReference type="RefSeq" id="WP_093043059.1">
    <property type="nucleotide sequence ID" value="NZ_FNQR01000003.1"/>
</dbReference>
<dbReference type="Proteomes" id="UP000198584">
    <property type="component" value="Unassembled WGS sequence"/>
</dbReference>
<evidence type="ECO:0000313" key="1">
    <source>
        <dbReference type="EMBL" id="SEA20758.1"/>
    </source>
</evidence>